<evidence type="ECO:0000313" key="1">
    <source>
        <dbReference type="EMBL" id="GBP06139.1"/>
    </source>
</evidence>
<protein>
    <submittedName>
        <fullName evidence="1">Uncharacterized protein</fullName>
    </submittedName>
</protein>
<comment type="caution">
    <text evidence="1">The sequence shown here is derived from an EMBL/GenBank/DDBJ whole genome shotgun (WGS) entry which is preliminary data.</text>
</comment>
<gene>
    <name evidence="1" type="ORF">EVAR_3523_1</name>
</gene>
<sequence>MGVYDEVVGRRSAWTGETRRWRTSTVRKNYDDHSLAHATYARTGINIAVDTASSVDEKGLGICSKHAQAKKQVSNYCTLTLSLHLACTCTGSDNSTRDIVFLEEIPPPLQTQCSEVLLRCSRFGEVPLLRSSELNQQIDDRYLSVPSACARSIINN</sequence>
<keyword evidence="2" id="KW-1185">Reference proteome</keyword>
<evidence type="ECO:0000313" key="2">
    <source>
        <dbReference type="Proteomes" id="UP000299102"/>
    </source>
</evidence>
<organism evidence="1 2">
    <name type="scientific">Eumeta variegata</name>
    <name type="common">Bagworm moth</name>
    <name type="synonym">Eumeta japonica</name>
    <dbReference type="NCBI Taxonomy" id="151549"/>
    <lineage>
        <taxon>Eukaryota</taxon>
        <taxon>Metazoa</taxon>
        <taxon>Ecdysozoa</taxon>
        <taxon>Arthropoda</taxon>
        <taxon>Hexapoda</taxon>
        <taxon>Insecta</taxon>
        <taxon>Pterygota</taxon>
        <taxon>Neoptera</taxon>
        <taxon>Endopterygota</taxon>
        <taxon>Lepidoptera</taxon>
        <taxon>Glossata</taxon>
        <taxon>Ditrysia</taxon>
        <taxon>Tineoidea</taxon>
        <taxon>Psychidae</taxon>
        <taxon>Oiketicinae</taxon>
        <taxon>Eumeta</taxon>
    </lineage>
</organism>
<accession>A0A4C1SVB9</accession>
<dbReference type="EMBL" id="BGZK01000021">
    <property type="protein sequence ID" value="GBP06139.1"/>
    <property type="molecule type" value="Genomic_DNA"/>
</dbReference>
<dbReference type="AlphaFoldDB" id="A0A4C1SVB9"/>
<name>A0A4C1SVB9_EUMVA</name>
<proteinExistence type="predicted"/>
<reference evidence="1 2" key="1">
    <citation type="journal article" date="2019" name="Commun. Biol.">
        <title>The bagworm genome reveals a unique fibroin gene that provides high tensile strength.</title>
        <authorList>
            <person name="Kono N."/>
            <person name="Nakamura H."/>
            <person name="Ohtoshi R."/>
            <person name="Tomita M."/>
            <person name="Numata K."/>
            <person name="Arakawa K."/>
        </authorList>
    </citation>
    <scope>NUCLEOTIDE SEQUENCE [LARGE SCALE GENOMIC DNA]</scope>
</reference>
<dbReference type="Proteomes" id="UP000299102">
    <property type="component" value="Unassembled WGS sequence"/>
</dbReference>